<keyword evidence="9" id="KW-0407">Ion channel</keyword>
<feature type="transmembrane region" description="Helical" evidence="10">
    <location>
        <begin position="236"/>
        <end position="258"/>
    </location>
</feature>
<evidence type="ECO:0000256" key="7">
    <source>
        <dbReference type="ARBA" id="ARBA00023173"/>
    </source>
</evidence>
<name>A0ABW5NR10_9FLAO</name>
<keyword evidence="4 10" id="KW-1133">Transmembrane helix</keyword>
<feature type="transmembrane region" description="Helical" evidence="10">
    <location>
        <begin position="68"/>
        <end position="88"/>
    </location>
</feature>
<dbReference type="CDD" id="cd00400">
    <property type="entry name" value="Voltage_gated_ClC"/>
    <property type="match status" value="1"/>
</dbReference>
<feature type="transmembrane region" description="Helical" evidence="10">
    <location>
        <begin position="197"/>
        <end position="216"/>
    </location>
</feature>
<dbReference type="EMBL" id="JBHUMD010000006">
    <property type="protein sequence ID" value="MFD2601464.1"/>
    <property type="molecule type" value="Genomic_DNA"/>
</dbReference>
<dbReference type="Proteomes" id="UP001597480">
    <property type="component" value="Unassembled WGS sequence"/>
</dbReference>
<feature type="transmembrane region" description="Helical" evidence="10">
    <location>
        <begin position="161"/>
        <end position="185"/>
    </location>
</feature>
<comment type="caution">
    <text evidence="11">The sequence shown here is derived from an EMBL/GenBank/DDBJ whole genome shotgun (WGS) entry which is preliminary data.</text>
</comment>
<evidence type="ECO:0000256" key="10">
    <source>
        <dbReference type="SAM" id="Phobius"/>
    </source>
</evidence>
<keyword evidence="3 10" id="KW-0812">Transmembrane</keyword>
<dbReference type="Gene3D" id="1.10.3080.10">
    <property type="entry name" value="Clc chloride channel"/>
    <property type="match status" value="1"/>
</dbReference>
<keyword evidence="5" id="KW-0406">Ion transport</keyword>
<keyword evidence="12" id="KW-1185">Reference proteome</keyword>
<proteinExistence type="predicted"/>
<sequence length="434" mass="47897">MRTFAVNNIFTSMFNPALKKKYTYTKYFKLIIVSLVIGFLAALLAVTLKHMTEHYEEILFHRSKHQTLYLLIFPFIGLSLIYILRQYLFKKKENKGIKEVFESSATGKNLPSYKIPSHFINGLLTVSFGGSTGIEVSTVVSTAAIGSLAQEKEKIFRKYKTELICAGITAGLTALFCSPLAGLLFAYEVIAKKASRVFLVTNILAAAIAFAFIMLIDEKPLFPLNITQWNLYALPYFILLGIICGLNSIYLTKCVMFFKKQFAKISGHYYKIVIAAAVLSSLLLLFPQLYGDGYHAMKESLVTANTFTLTLPHIMLFIALLLFKPVITSITLSAGGDGGVFAPSLFIGAFLGLLFATILNTYFNAGVIPLNFMVIGMAAMLSASIHAPFTALFLVCALINDYTLFLPILTGTLVAKYSAKAIYPYTVYSLAPAK</sequence>
<dbReference type="PANTHER" id="PTHR43427:SF6">
    <property type="entry name" value="CHLORIDE CHANNEL PROTEIN CLC-E"/>
    <property type="match status" value="1"/>
</dbReference>
<keyword evidence="8" id="KW-0868">Chloride</keyword>
<organism evidence="11 12">
    <name type="scientific">Flavobacterium suzhouense</name>
    <dbReference type="NCBI Taxonomy" id="1529638"/>
    <lineage>
        <taxon>Bacteria</taxon>
        <taxon>Pseudomonadati</taxon>
        <taxon>Bacteroidota</taxon>
        <taxon>Flavobacteriia</taxon>
        <taxon>Flavobacteriales</taxon>
        <taxon>Flavobacteriaceae</taxon>
        <taxon>Flavobacterium</taxon>
    </lineage>
</organism>
<keyword evidence="7" id="KW-0869">Chloride channel</keyword>
<feature type="transmembrane region" description="Helical" evidence="10">
    <location>
        <begin position="270"/>
        <end position="290"/>
    </location>
</feature>
<feature type="transmembrane region" description="Helical" evidence="10">
    <location>
        <begin position="302"/>
        <end position="323"/>
    </location>
</feature>
<dbReference type="PANTHER" id="PTHR43427">
    <property type="entry name" value="CHLORIDE CHANNEL PROTEIN CLC-E"/>
    <property type="match status" value="1"/>
</dbReference>
<comment type="subcellular location">
    <subcellularLocation>
        <location evidence="1">Membrane</location>
        <topology evidence="1">Multi-pass membrane protein</topology>
    </subcellularLocation>
</comment>
<evidence type="ECO:0000256" key="4">
    <source>
        <dbReference type="ARBA" id="ARBA00022989"/>
    </source>
</evidence>
<dbReference type="InterPro" id="IPR001807">
    <property type="entry name" value="ClC"/>
</dbReference>
<evidence type="ECO:0000256" key="1">
    <source>
        <dbReference type="ARBA" id="ARBA00004141"/>
    </source>
</evidence>
<gene>
    <name evidence="11" type="ORF">ACFSR3_05295</name>
</gene>
<evidence type="ECO:0000256" key="8">
    <source>
        <dbReference type="ARBA" id="ARBA00023214"/>
    </source>
</evidence>
<protein>
    <submittedName>
        <fullName evidence="11">Chloride channel protein</fullName>
    </submittedName>
</protein>
<dbReference type="Pfam" id="PF00654">
    <property type="entry name" value="Voltage_CLC"/>
    <property type="match status" value="1"/>
</dbReference>
<evidence type="ECO:0000256" key="9">
    <source>
        <dbReference type="ARBA" id="ARBA00023303"/>
    </source>
</evidence>
<dbReference type="InterPro" id="IPR050368">
    <property type="entry name" value="ClC-type_chloride_channel"/>
</dbReference>
<evidence type="ECO:0000256" key="2">
    <source>
        <dbReference type="ARBA" id="ARBA00022448"/>
    </source>
</evidence>
<dbReference type="PRINTS" id="PR00762">
    <property type="entry name" value="CLCHANNEL"/>
</dbReference>
<dbReference type="InterPro" id="IPR014743">
    <property type="entry name" value="Cl-channel_core"/>
</dbReference>
<evidence type="ECO:0000313" key="11">
    <source>
        <dbReference type="EMBL" id="MFD2601464.1"/>
    </source>
</evidence>
<keyword evidence="2" id="KW-0813">Transport</keyword>
<dbReference type="SUPFAM" id="SSF81340">
    <property type="entry name" value="Clc chloride channel"/>
    <property type="match status" value="1"/>
</dbReference>
<evidence type="ECO:0000256" key="5">
    <source>
        <dbReference type="ARBA" id="ARBA00023065"/>
    </source>
</evidence>
<evidence type="ECO:0000256" key="6">
    <source>
        <dbReference type="ARBA" id="ARBA00023136"/>
    </source>
</evidence>
<dbReference type="RefSeq" id="WP_379820044.1">
    <property type="nucleotide sequence ID" value="NZ_JBHUMD010000006.1"/>
</dbReference>
<feature type="transmembrane region" description="Helical" evidence="10">
    <location>
        <begin position="123"/>
        <end position="149"/>
    </location>
</feature>
<keyword evidence="6 10" id="KW-0472">Membrane</keyword>
<accession>A0ABW5NR10</accession>
<feature type="transmembrane region" description="Helical" evidence="10">
    <location>
        <begin position="344"/>
        <end position="363"/>
    </location>
</feature>
<evidence type="ECO:0000256" key="3">
    <source>
        <dbReference type="ARBA" id="ARBA00022692"/>
    </source>
</evidence>
<feature type="transmembrane region" description="Helical" evidence="10">
    <location>
        <begin position="27"/>
        <end position="48"/>
    </location>
</feature>
<evidence type="ECO:0000313" key="12">
    <source>
        <dbReference type="Proteomes" id="UP001597480"/>
    </source>
</evidence>
<reference evidence="12" key="1">
    <citation type="journal article" date="2019" name="Int. J. Syst. Evol. Microbiol.">
        <title>The Global Catalogue of Microorganisms (GCM) 10K type strain sequencing project: providing services to taxonomists for standard genome sequencing and annotation.</title>
        <authorList>
            <consortium name="The Broad Institute Genomics Platform"/>
            <consortium name="The Broad Institute Genome Sequencing Center for Infectious Disease"/>
            <person name="Wu L."/>
            <person name="Ma J."/>
        </authorList>
    </citation>
    <scope>NUCLEOTIDE SEQUENCE [LARGE SCALE GENOMIC DNA]</scope>
    <source>
        <strain evidence="12">KCTC 42107</strain>
    </source>
</reference>